<dbReference type="FunFam" id="3.40.50.1100:FF:000118">
    <property type="entry name" value="Related to CYS4-cystathionine beta-synthase"/>
    <property type="match status" value="1"/>
</dbReference>
<protein>
    <recommendedName>
        <fullName evidence="4">Tryptophan synthase beta chain-like PALP domain-containing protein</fullName>
    </recommendedName>
</protein>
<dbReference type="GO" id="GO:0009069">
    <property type="term" value="P:serine family amino acid metabolic process"/>
    <property type="evidence" value="ECO:0007669"/>
    <property type="project" value="UniProtKB-ARBA"/>
</dbReference>
<dbReference type="InterPro" id="IPR050214">
    <property type="entry name" value="Cys_Synth/Cystath_Beta-Synth"/>
</dbReference>
<sequence length="256" mass="27462">GGSVKDRSARYMIEQAERRGDLKPGGTIIDASSGNQGIAAAMLGAIKGYRVIVTVSEKISEEKLKAIRAYGAEVVMCPPTDFIEDPRSYHSTAVRIQQETPNSFMPNQYFNTDNRDGHYSSLGPEVWKQTNGKVTHFFAGAGTAGTISGVGRYLKEQNPDVQIIALDSNNSYRATKGNPKPYKVEGMGIDFDSPVMDYGVIDEIVEASDDESLAMLKTLARSHGLLAGPSSGAVAAGVKKYGKLTDGDLAVMIFGD</sequence>
<keyword evidence="3" id="KW-0663">Pyridoxal phosphate</keyword>
<dbReference type="Pfam" id="PF00291">
    <property type="entry name" value="PALP"/>
    <property type="match status" value="1"/>
</dbReference>
<dbReference type="CDD" id="cd01561">
    <property type="entry name" value="CBS_like"/>
    <property type="match status" value="1"/>
</dbReference>
<dbReference type="Gene3D" id="3.40.50.1100">
    <property type="match status" value="2"/>
</dbReference>
<comment type="similarity">
    <text evidence="2">Belongs to the cysteine synthase/cystathionine beta-synthase family.</text>
</comment>
<dbReference type="PANTHER" id="PTHR10314">
    <property type="entry name" value="CYSTATHIONINE BETA-SYNTHASE"/>
    <property type="match status" value="1"/>
</dbReference>
<feature type="domain" description="Tryptophan synthase beta chain-like PALP" evidence="4">
    <location>
        <begin position="1"/>
        <end position="254"/>
    </location>
</feature>
<evidence type="ECO:0000313" key="5">
    <source>
        <dbReference type="EMBL" id="GAG21794.1"/>
    </source>
</evidence>
<dbReference type="GO" id="GO:0006534">
    <property type="term" value="P:cysteine metabolic process"/>
    <property type="evidence" value="ECO:0007669"/>
    <property type="project" value="UniProtKB-ARBA"/>
</dbReference>
<dbReference type="InterPro" id="IPR036052">
    <property type="entry name" value="TrpB-like_PALP_sf"/>
</dbReference>
<accession>X0VTP0</accession>
<comment type="caution">
    <text evidence="5">The sequence shown here is derived from an EMBL/GenBank/DDBJ whole genome shotgun (WGS) entry which is preliminary data.</text>
</comment>
<reference evidence="5" key="1">
    <citation type="journal article" date="2014" name="Front. Microbiol.">
        <title>High frequency of phylogenetically diverse reductive dehalogenase-homologous genes in deep subseafloor sedimentary metagenomes.</title>
        <authorList>
            <person name="Kawai M."/>
            <person name="Futagami T."/>
            <person name="Toyoda A."/>
            <person name="Takaki Y."/>
            <person name="Nishi S."/>
            <person name="Hori S."/>
            <person name="Arai W."/>
            <person name="Tsubouchi T."/>
            <person name="Morono Y."/>
            <person name="Uchiyama I."/>
            <person name="Ito T."/>
            <person name="Fujiyama A."/>
            <person name="Inagaki F."/>
            <person name="Takami H."/>
        </authorList>
    </citation>
    <scope>NUCLEOTIDE SEQUENCE</scope>
    <source>
        <strain evidence="5">Expedition CK06-06</strain>
    </source>
</reference>
<gene>
    <name evidence="5" type="ORF">S01H1_58717</name>
</gene>
<comment type="cofactor">
    <cofactor evidence="1">
        <name>pyridoxal 5'-phosphate</name>
        <dbReference type="ChEBI" id="CHEBI:597326"/>
    </cofactor>
</comment>
<dbReference type="EMBL" id="BARS01038366">
    <property type="protein sequence ID" value="GAG21794.1"/>
    <property type="molecule type" value="Genomic_DNA"/>
</dbReference>
<dbReference type="GO" id="GO:0044272">
    <property type="term" value="P:sulfur compound biosynthetic process"/>
    <property type="evidence" value="ECO:0007669"/>
    <property type="project" value="UniProtKB-ARBA"/>
</dbReference>
<dbReference type="InterPro" id="IPR001926">
    <property type="entry name" value="TrpB-like_PALP"/>
</dbReference>
<feature type="non-terminal residue" evidence="5">
    <location>
        <position position="1"/>
    </location>
</feature>
<dbReference type="FunFam" id="3.40.50.1100:FF:000003">
    <property type="entry name" value="Cystathionine beta-synthase"/>
    <property type="match status" value="1"/>
</dbReference>
<proteinExistence type="inferred from homology"/>
<organism evidence="5">
    <name type="scientific">marine sediment metagenome</name>
    <dbReference type="NCBI Taxonomy" id="412755"/>
    <lineage>
        <taxon>unclassified sequences</taxon>
        <taxon>metagenomes</taxon>
        <taxon>ecological metagenomes</taxon>
    </lineage>
</organism>
<evidence type="ECO:0000256" key="2">
    <source>
        <dbReference type="ARBA" id="ARBA00007103"/>
    </source>
</evidence>
<evidence type="ECO:0000256" key="1">
    <source>
        <dbReference type="ARBA" id="ARBA00001933"/>
    </source>
</evidence>
<evidence type="ECO:0000259" key="4">
    <source>
        <dbReference type="Pfam" id="PF00291"/>
    </source>
</evidence>
<dbReference type="SUPFAM" id="SSF53686">
    <property type="entry name" value="Tryptophan synthase beta subunit-like PLP-dependent enzymes"/>
    <property type="match status" value="1"/>
</dbReference>
<dbReference type="AlphaFoldDB" id="X0VTP0"/>
<evidence type="ECO:0000256" key="3">
    <source>
        <dbReference type="ARBA" id="ARBA00022898"/>
    </source>
</evidence>
<name>X0VTP0_9ZZZZ</name>
<feature type="non-terminal residue" evidence="5">
    <location>
        <position position="256"/>
    </location>
</feature>